<evidence type="ECO:0000256" key="2">
    <source>
        <dbReference type="ARBA" id="ARBA00022737"/>
    </source>
</evidence>
<keyword evidence="7" id="KW-1185">Reference proteome</keyword>
<feature type="repeat" description="WD" evidence="3">
    <location>
        <begin position="604"/>
        <end position="645"/>
    </location>
</feature>
<feature type="region of interest" description="Disordered" evidence="4">
    <location>
        <begin position="1"/>
        <end position="20"/>
    </location>
</feature>
<feature type="repeat" description="WD" evidence="3">
    <location>
        <begin position="856"/>
        <end position="897"/>
    </location>
</feature>
<feature type="repeat" description="WD" evidence="3">
    <location>
        <begin position="793"/>
        <end position="814"/>
    </location>
</feature>
<dbReference type="InParanoid" id="A0A2T3BA74"/>
<dbReference type="InterPro" id="IPR019775">
    <property type="entry name" value="WD40_repeat_CS"/>
</dbReference>
<dbReference type="InterPro" id="IPR036322">
    <property type="entry name" value="WD40_repeat_dom_sf"/>
</dbReference>
<feature type="repeat" description="WD" evidence="3">
    <location>
        <begin position="646"/>
        <end position="690"/>
    </location>
</feature>
<dbReference type="CDD" id="cd00200">
    <property type="entry name" value="WD40"/>
    <property type="match status" value="1"/>
</dbReference>
<dbReference type="InterPro" id="IPR056884">
    <property type="entry name" value="NPHP3-like_N"/>
</dbReference>
<evidence type="ECO:0000256" key="3">
    <source>
        <dbReference type="PROSITE-ProRule" id="PRU00221"/>
    </source>
</evidence>
<evidence type="ECO:0000259" key="5">
    <source>
        <dbReference type="Pfam" id="PF24883"/>
    </source>
</evidence>
<dbReference type="InterPro" id="IPR053299">
    <property type="entry name" value="ASTRA_WD_repeat"/>
</dbReference>
<sequence length="1063" mass="119645">MRDCNQDRTNSNPAKDSPLDRLPYAVEAPFNSFSRQHDGDDTTCLDNTRVDVLQEIYNWADGEDKRGIFWLNGLAGTGKWTIARTIARKYYEQKRLGASFFFSRGGGDVGHAGMFITTIAHQLADNVPPLRQYISQAIEDCSGIVSHALGDQWRRLILGPLSQLDGDSQYILVIDALDECDSDKNIQTILRLLAKDRTVRLRVFLTSRPETPIRYSFREIPQAEHQDFILHDISPKTVGHDISIFLEHNFKIIRDERELGTSWPSQRKIDRLVQNAGGLFIWAATACMFIRKGFVVEEKLDMLLEGDNSTNTPENHLSKIYITVLKNSSRDYTEQDKQSLYRMLRVILGSIVILFEPVSAGSLSKLLSITRHMVNQALKDLHAILAIPTDQARPLRLHHPSFRDFLLDKDRCGDSNFWVDEKQAHLMLADRCIQLMSSLKQDICGLHDPGVLLTTVKTSQVEQFLPPEVQYACRYWVSHLQRSSAHIFDNDKVHRFLREHLLHWLEALSWMQKIYEGIRAIISLESIASTSDCPLFYKFIHDAKRFALYNRPVMEQAPLQIYLSALIFAPTNSKVRNEFQAPELCRMKRLPDTRQHWSALLQTLEGHTLWVNTVTFSEDGDMLASGSQDGTVRLWDPTTGQCLQTLEAHNSPIITVAFFLKDEEMLELGSASDDGTVRLWDLATGQCLQTLKCGRVSMVAFSNDGKTLASASGWFTKTVRLWDLTTGQCLQTLECDRVSRIAFSKDGSTLASASFDNTVRLWDLTTGQCLQTFECYDINKTAFSKDGNMLASVSVSSDNAVRLWDLTTGQCLQSLECGRVSTIAFSKDGNTLASGSSWDNTVRLWDLTTGQCLQTLEGHNGRVNTIDFSKDGNTLASGSLDNTVRLWDLTTGQCLQTLEGHNGRVNTTAFFKDRNMLASGSSLDGTVRLWDLTTGQCLQTLECDGVSRIGFSKDGNTLASVSFNNTERYSSFEDTVGLWDLTTGQCLRIVEPMATSLHIRNPVIYHDPGQPKSVVNMWVTQGTQKLLWLPQEYRNPLHSAVHDNMLALGYGSGQIIVLEFASY</sequence>
<keyword evidence="1 3" id="KW-0853">WD repeat</keyword>
<keyword evidence="2" id="KW-0677">Repeat</keyword>
<dbReference type="Pfam" id="PF00400">
    <property type="entry name" value="WD40"/>
    <property type="match status" value="9"/>
</dbReference>
<organism evidence="6 7">
    <name type="scientific">Amorphotheca resinae ATCC 22711</name>
    <dbReference type="NCBI Taxonomy" id="857342"/>
    <lineage>
        <taxon>Eukaryota</taxon>
        <taxon>Fungi</taxon>
        <taxon>Dikarya</taxon>
        <taxon>Ascomycota</taxon>
        <taxon>Pezizomycotina</taxon>
        <taxon>Leotiomycetes</taxon>
        <taxon>Helotiales</taxon>
        <taxon>Amorphothecaceae</taxon>
        <taxon>Amorphotheca</taxon>
    </lineage>
</organism>
<dbReference type="GeneID" id="36578036"/>
<feature type="repeat" description="WD" evidence="3">
    <location>
        <begin position="738"/>
        <end position="772"/>
    </location>
</feature>
<name>A0A2T3BA74_AMORE</name>
<dbReference type="SUPFAM" id="SSF52540">
    <property type="entry name" value="P-loop containing nucleoside triphosphate hydrolases"/>
    <property type="match status" value="1"/>
</dbReference>
<dbReference type="PRINTS" id="PR00320">
    <property type="entry name" value="GPROTEINBRPT"/>
</dbReference>
<dbReference type="OrthoDB" id="674604at2759"/>
<dbReference type="Gene3D" id="3.40.50.300">
    <property type="entry name" value="P-loop containing nucleotide triphosphate hydrolases"/>
    <property type="match status" value="1"/>
</dbReference>
<dbReference type="InterPro" id="IPR020472">
    <property type="entry name" value="WD40_PAC1"/>
</dbReference>
<dbReference type="PROSITE" id="PS50082">
    <property type="entry name" value="WD_REPEATS_2"/>
    <property type="match status" value="7"/>
</dbReference>
<reference evidence="6 7" key="1">
    <citation type="journal article" date="2018" name="New Phytol.">
        <title>Comparative genomics and transcriptomics depict ericoid mycorrhizal fungi as versatile saprotrophs and plant mutualists.</title>
        <authorList>
            <person name="Martino E."/>
            <person name="Morin E."/>
            <person name="Grelet G.A."/>
            <person name="Kuo A."/>
            <person name="Kohler A."/>
            <person name="Daghino S."/>
            <person name="Barry K.W."/>
            <person name="Cichocki N."/>
            <person name="Clum A."/>
            <person name="Dockter R.B."/>
            <person name="Hainaut M."/>
            <person name="Kuo R.C."/>
            <person name="LaButti K."/>
            <person name="Lindahl B.D."/>
            <person name="Lindquist E.A."/>
            <person name="Lipzen A."/>
            <person name="Khouja H.R."/>
            <person name="Magnuson J."/>
            <person name="Murat C."/>
            <person name="Ohm R.A."/>
            <person name="Singer S.W."/>
            <person name="Spatafora J.W."/>
            <person name="Wang M."/>
            <person name="Veneault-Fourrey C."/>
            <person name="Henrissat B."/>
            <person name="Grigoriev I.V."/>
            <person name="Martin F.M."/>
            <person name="Perotto S."/>
        </authorList>
    </citation>
    <scope>NUCLEOTIDE SEQUENCE [LARGE SCALE GENOMIC DNA]</scope>
    <source>
        <strain evidence="6 7">ATCC 22711</strain>
    </source>
</reference>
<dbReference type="SUPFAM" id="SSF50978">
    <property type="entry name" value="WD40 repeat-like"/>
    <property type="match status" value="2"/>
</dbReference>
<evidence type="ECO:0000256" key="1">
    <source>
        <dbReference type="ARBA" id="ARBA00022574"/>
    </source>
</evidence>
<proteinExistence type="predicted"/>
<evidence type="ECO:0000313" key="7">
    <source>
        <dbReference type="Proteomes" id="UP000241818"/>
    </source>
</evidence>
<feature type="domain" description="Nephrocystin 3-like N-terminal" evidence="5">
    <location>
        <begin position="55"/>
        <end position="208"/>
    </location>
</feature>
<dbReference type="STRING" id="857342.A0A2T3BA74"/>
<feature type="repeat" description="WD" evidence="3">
    <location>
        <begin position="898"/>
        <end position="940"/>
    </location>
</feature>
<protein>
    <recommendedName>
        <fullName evidence="5">Nephrocystin 3-like N-terminal domain-containing protein</fullName>
    </recommendedName>
</protein>
<dbReference type="SMART" id="SM00320">
    <property type="entry name" value="WD40"/>
    <property type="match status" value="9"/>
</dbReference>
<dbReference type="EMBL" id="KZ679007">
    <property type="protein sequence ID" value="PSS25226.1"/>
    <property type="molecule type" value="Genomic_DNA"/>
</dbReference>
<dbReference type="AlphaFoldDB" id="A0A2T3BA74"/>
<accession>A0A2T3BA74</accession>
<dbReference type="InterPro" id="IPR001680">
    <property type="entry name" value="WD40_rpt"/>
</dbReference>
<gene>
    <name evidence="6" type="ORF">M430DRAFT_96378</name>
</gene>
<evidence type="ECO:0000313" key="6">
    <source>
        <dbReference type="EMBL" id="PSS25226.1"/>
    </source>
</evidence>
<dbReference type="PROSITE" id="PS50294">
    <property type="entry name" value="WD_REPEATS_REGION"/>
    <property type="match status" value="5"/>
</dbReference>
<dbReference type="InterPro" id="IPR027417">
    <property type="entry name" value="P-loop_NTPase"/>
</dbReference>
<dbReference type="RefSeq" id="XP_024723825.1">
    <property type="nucleotide sequence ID" value="XM_024869955.1"/>
</dbReference>
<dbReference type="Pfam" id="PF24883">
    <property type="entry name" value="NPHP3_N"/>
    <property type="match status" value="1"/>
</dbReference>
<evidence type="ECO:0000256" key="4">
    <source>
        <dbReference type="SAM" id="MobiDB-lite"/>
    </source>
</evidence>
<dbReference type="PANTHER" id="PTHR44156">
    <property type="entry name" value="SUPERNUMERARY LIMBS, ISOFORM B-RELATED"/>
    <property type="match status" value="1"/>
</dbReference>
<dbReference type="InterPro" id="IPR015943">
    <property type="entry name" value="WD40/YVTN_repeat-like_dom_sf"/>
</dbReference>
<dbReference type="Gene3D" id="2.130.10.10">
    <property type="entry name" value="YVTN repeat-like/Quinoprotein amine dehydrogenase"/>
    <property type="match status" value="4"/>
</dbReference>
<dbReference type="PROSITE" id="PS00678">
    <property type="entry name" value="WD_REPEATS_1"/>
    <property type="match status" value="5"/>
</dbReference>
<feature type="repeat" description="WD" evidence="3">
    <location>
        <begin position="820"/>
        <end position="855"/>
    </location>
</feature>
<dbReference type="Proteomes" id="UP000241818">
    <property type="component" value="Unassembled WGS sequence"/>
</dbReference>